<dbReference type="AlphaFoldDB" id="A0A0P7E653"/>
<comment type="caution">
    <text evidence="1">The sequence shown here is derived from an EMBL/GenBank/DDBJ whole genome shotgun (WGS) entry which is preliminary data.</text>
</comment>
<dbReference type="Pfam" id="PF08856">
    <property type="entry name" value="DUF1826"/>
    <property type="match status" value="1"/>
</dbReference>
<gene>
    <name evidence="1" type="ORF">AOG27_05155</name>
</gene>
<accession>A0A0P7E653</accession>
<sequence length="222" mass="24409">MTAYALEHDTDNLPSAAATALSPVVFSQIYKPEHNIAIWQRNLTEQLQSEVAESITANPELSINAVINQNSIVADIDKALEKLPQAKELKADLAQLVDMFCYLFELKRTGLRLRVLERAMCPRFHVDKVPCRLVSTYYGSGSQWLQNAGLDRTKLGAGHQGLSDEESGLMTANAKIHSLNVGDVALLKGETWQDNEGKGLVHRSPALAAGEKRLLVTLDFIA</sequence>
<dbReference type="EMBL" id="LJTC01000002">
    <property type="protein sequence ID" value="KPM85145.1"/>
    <property type="molecule type" value="Genomic_DNA"/>
</dbReference>
<dbReference type="Proteomes" id="UP000050378">
    <property type="component" value="Unassembled WGS sequence"/>
</dbReference>
<dbReference type="InterPro" id="IPR014955">
    <property type="entry name" value="DUF1826"/>
</dbReference>
<evidence type="ECO:0000313" key="1">
    <source>
        <dbReference type="EMBL" id="KPM85145.1"/>
    </source>
</evidence>
<proteinExistence type="predicted"/>
<evidence type="ECO:0000313" key="2">
    <source>
        <dbReference type="Proteomes" id="UP000050378"/>
    </source>
</evidence>
<protein>
    <recommendedName>
        <fullName evidence="3">Succinylglutamate desuccinylase</fullName>
    </recommendedName>
</protein>
<dbReference type="STRING" id="570156.AOG27_05155"/>
<dbReference type="RefSeq" id="WP_054551911.1">
    <property type="nucleotide sequence ID" value="NZ_LJTC01000002.1"/>
</dbReference>
<reference evidence="1 2" key="1">
    <citation type="submission" date="2015-09" db="EMBL/GenBank/DDBJ databases">
        <title>Draft Genome Sequence of Pseudoalteromonas lipolytica UCD-48B.</title>
        <authorList>
            <person name="Krusor M."/>
            <person name="Coil D.A."/>
            <person name="Lang J.M."/>
            <person name="Eisen J.A."/>
            <person name="Alexiev A."/>
        </authorList>
    </citation>
    <scope>NUCLEOTIDE SEQUENCE [LARGE SCALE GENOMIC DNA]</scope>
    <source>
        <strain evidence="1 2">UCD-48B</strain>
    </source>
</reference>
<dbReference type="OrthoDB" id="5342505at2"/>
<evidence type="ECO:0008006" key="3">
    <source>
        <dbReference type="Google" id="ProtNLM"/>
    </source>
</evidence>
<name>A0A0P7E653_9GAMM</name>
<dbReference type="PATRIC" id="fig|570156.3.peg.1023"/>
<organism evidence="1 2">
    <name type="scientific">Pseudoalteromonas lipolytica</name>
    <dbReference type="NCBI Taxonomy" id="570156"/>
    <lineage>
        <taxon>Bacteria</taxon>
        <taxon>Pseudomonadati</taxon>
        <taxon>Pseudomonadota</taxon>
        <taxon>Gammaproteobacteria</taxon>
        <taxon>Alteromonadales</taxon>
        <taxon>Pseudoalteromonadaceae</taxon>
        <taxon>Pseudoalteromonas</taxon>
    </lineage>
</organism>